<dbReference type="EMBL" id="LUUI01000044">
    <property type="protein sequence ID" value="OAI20425.1"/>
    <property type="molecule type" value="Genomic_DNA"/>
</dbReference>
<dbReference type="OrthoDB" id="5574224at2"/>
<comment type="caution">
    <text evidence="2">The sequence shown here is derived from an EMBL/GenBank/DDBJ whole genome shotgun (WGS) entry which is preliminary data.</text>
</comment>
<dbReference type="Gene3D" id="1.10.10.10">
    <property type="entry name" value="Winged helix-like DNA-binding domain superfamily/Winged helix DNA-binding domain"/>
    <property type="match status" value="1"/>
</dbReference>
<organism evidence="2 3">
    <name type="scientific">Methylomonas lenta</name>
    <dbReference type="NCBI Taxonomy" id="980561"/>
    <lineage>
        <taxon>Bacteria</taxon>
        <taxon>Pseudomonadati</taxon>
        <taxon>Pseudomonadota</taxon>
        <taxon>Gammaproteobacteria</taxon>
        <taxon>Methylococcales</taxon>
        <taxon>Methylococcaceae</taxon>
        <taxon>Methylomonas</taxon>
    </lineage>
</organism>
<feature type="compositionally biased region" description="Low complexity" evidence="1">
    <location>
        <begin position="22"/>
        <end position="55"/>
    </location>
</feature>
<dbReference type="Pfam" id="PF10771">
    <property type="entry name" value="DUF2582"/>
    <property type="match status" value="1"/>
</dbReference>
<dbReference type="Proteomes" id="UP000078476">
    <property type="component" value="Unassembled WGS sequence"/>
</dbReference>
<feature type="region of interest" description="Disordered" evidence="1">
    <location>
        <begin position="1"/>
        <end position="80"/>
    </location>
</feature>
<protein>
    <recommendedName>
        <fullName evidence="4">Winged helix-turn-helix domain-containing protein</fullName>
    </recommendedName>
</protein>
<evidence type="ECO:0000313" key="3">
    <source>
        <dbReference type="Proteomes" id="UP000078476"/>
    </source>
</evidence>
<accession>A0A177NR21</accession>
<dbReference type="RefSeq" id="WP_083960464.1">
    <property type="nucleotide sequence ID" value="NZ_LUUI01000044.1"/>
</dbReference>
<dbReference type="InterPro" id="IPR019707">
    <property type="entry name" value="DUF2582"/>
</dbReference>
<reference evidence="2 3" key="1">
    <citation type="submission" date="2016-03" db="EMBL/GenBank/DDBJ databases">
        <authorList>
            <person name="Ploux O."/>
        </authorList>
    </citation>
    <scope>NUCLEOTIDE SEQUENCE [LARGE SCALE GENOMIC DNA]</scope>
    <source>
        <strain evidence="2 3">R-45370</strain>
    </source>
</reference>
<sequence>MKQSKTTSEKPVTATAVEQSVAPKISKATPKKTSSAKPAQKQAEAKAEQPVVTDATPKKPTPKPRTPAKVEGVTSKSGAAAANLPIAERVGLTAGSIWHYLSENGATPVSKLLAALSEEEKVIQRSIGWLAQEDKIHIDTANRVETIMLKA</sequence>
<dbReference type="AlphaFoldDB" id="A0A177NR21"/>
<evidence type="ECO:0008006" key="4">
    <source>
        <dbReference type="Google" id="ProtNLM"/>
    </source>
</evidence>
<evidence type="ECO:0000313" key="2">
    <source>
        <dbReference type="EMBL" id="OAI20425.1"/>
    </source>
</evidence>
<dbReference type="InterPro" id="IPR036388">
    <property type="entry name" value="WH-like_DNA-bd_sf"/>
</dbReference>
<keyword evidence="3" id="KW-1185">Reference proteome</keyword>
<gene>
    <name evidence="2" type="ORF">A1359_02890</name>
</gene>
<evidence type="ECO:0000256" key="1">
    <source>
        <dbReference type="SAM" id="MobiDB-lite"/>
    </source>
</evidence>
<feature type="compositionally biased region" description="Polar residues" evidence="1">
    <location>
        <begin position="1"/>
        <end position="10"/>
    </location>
</feature>
<proteinExistence type="predicted"/>
<name>A0A177NR21_9GAMM</name>